<accession>A0AAT9J946</accession>
<protein>
    <submittedName>
        <fullName evidence="1">Uncharacterized protein</fullName>
    </submittedName>
</protein>
<reference evidence="1" key="1">
    <citation type="journal article" date="2023" name="Microbiome">
        <title>Phages are unrecognized players in the ecology of the oral pathogen Porphyromonas gingivalis.</title>
        <authorList>
            <person name="Matrishin C.B."/>
            <person name="Haase E.M."/>
            <person name="Dewhirst F.E."/>
            <person name="Mark Welch J.L."/>
            <person name="Miranda-Sanchez F."/>
            <person name="Chen T."/>
            <person name="MacFarland D.C."/>
            <person name="Kauffman K.M."/>
        </authorList>
    </citation>
    <scope>NUCLEOTIDE SEQUENCE</scope>
</reference>
<evidence type="ECO:0000313" key="1">
    <source>
        <dbReference type="EMBL" id="DBA55983.1"/>
    </source>
</evidence>
<sequence>MRELSHRIDSSPIPSEDDIKELAEARIRQNIVFEELKSYNLTGKFLCKHPLVVHRAEHRDLQLLRESNPAAFLREYANCHKNVQRYMGYLKDPRRASDKEKNEKLLEKHRGRMDVFKKILGDETDTSI</sequence>
<name>A0AAT9J946_9CAUD</name>
<dbReference type="EMBL" id="BK068107">
    <property type="protein sequence ID" value="DBA55983.1"/>
    <property type="molecule type" value="Genomic_DNA"/>
</dbReference>
<proteinExistence type="predicted"/>
<organism evidence="1">
    <name type="scientific">Porphyromonas phage phage026a_KCOM2802</name>
    <dbReference type="NCBI Taxonomy" id="3154116"/>
    <lineage>
        <taxon>Viruses</taxon>
        <taxon>Duplodnaviria</taxon>
        <taxon>Heunggongvirae</taxon>
        <taxon>Uroviricota</taxon>
        <taxon>Caudoviricetes</taxon>
        <taxon>Nixviridae</taxon>
        <taxon>Excelsiorvirus</taxon>
        <taxon>Excelsiorvirus pging00S</taxon>
    </lineage>
</organism>
<reference evidence="1" key="2">
    <citation type="submission" date="2024-05" db="EMBL/GenBank/DDBJ databases">
        <authorList>
            <person name="Matrishin C.B."/>
            <person name="Kauffman K.M."/>
        </authorList>
    </citation>
    <scope>NUCLEOTIDE SEQUENCE</scope>
</reference>